<name>A0ACB9P063_9MYRT</name>
<evidence type="ECO:0000313" key="1">
    <source>
        <dbReference type="EMBL" id="KAI4341651.1"/>
    </source>
</evidence>
<dbReference type="Proteomes" id="UP001057402">
    <property type="component" value="Chromosome 7"/>
</dbReference>
<dbReference type="EMBL" id="CM042886">
    <property type="protein sequence ID" value="KAI4341651.1"/>
    <property type="molecule type" value="Genomic_DNA"/>
</dbReference>
<organism evidence="1 2">
    <name type="scientific">Melastoma candidum</name>
    <dbReference type="NCBI Taxonomy" id="119954"/>
    <lineage>
        <taxon>Eukaryota</taxon>
        <taxon>Viridiplantae</taxon>
        <taxon>Streptophyta</taxon>
        <taxon>Embryophyta</taxon>
        <taxon>Tracheophyta</taxon>
        <taxon>Spermatophyta</taxon>
        <taxon>Magnoliopsida</taxon>
        <taxon>eudicotyledons</taxon>
        <taxon>Gunneridae</taxon>
        <taxon>Pentapetalae</taxon>
        <taxon>rosids</taxon>
        <taxon>malvids</taxon>
        <taxon>Myrtales</taxon>
        <taxon>Melastomataceae</taxon>
        <taxon>Melastomatoideae</taxon>
        <taxon>Melastomateae</taxon>
        <taxon>Melastoma</taxon>
    </lineage>
</organism>
<sequence length="162" mass="17665">MGWKENSMFAILFLLREPFYIVSTVLLLLLPLSFLLSSRLSSASYFLSVSHDSSSITDPYPGGEMGGKGCSERELRQAVVVEAEGGGRGYGDGCGREEGVADGSRVGGLSLLVVVLPHGGNWDGESHGMFTPRVVPDFEGLEDETWRRLLHDWVWCAEVLQG</sequence>
<keyword evidence="2" id="KW-1185">Reference proteome</keyword>
<gene>
    <name evidence="1" type="ORF">MLD38_026348</name>
</gene>
<accession>A0ACB9P063</accession>
<evidence type="ECO:0000313" key="2">
    <source>
        <dbReference type="Proteomes" id="UP001057402"/>
    </source>
</evidence>
<reference evidence="2" key="1">
    <citation type="journal article" date="2023" name="Front. Plant Sci.">
        <title>Chromosomal-level genome assembly of Melastoma candidum provides insights into trichome evolution.</title>
        <authorList>
            <person name="Zhong Y."/>
            <person name="Wu W."/>
            <person name="Sun C."/>
            <person name="Zou P."/>
            <person name="Liu Y."/>
            <person name="Dai S."/>
            <person name="Zhou R."/>
        </authorList>
    </citation>
    <scope>NUCLEOTIDE SEQUENCE [LARGE SCALE GENOMIC DNA]</scope>
</reference>
<proteinExistence type="predicted"/>
<comment type="caution">
    <text evidence="1">The sequence shown here is derived from an EMBL/GenBank/DDBJ whole genome shotgun (WGS) entry which is preliminary data.</text>
</comment>
<protein>
    <submittedName>
        <fullName evidence="1">Uncharacterized protein</fullName>
    </submittedName>
</protein>